<proteinExistence type="predicted"/>
<evidence type="ECO:0000313" key="1">
    <source>
        <dbReference type="Proteomes" id="UP000887580"/>
    </source>
</evidence>
<sequence length="82" mass="9112">MDKKLDGRTESYRAATMYRIDPVEESIPVATTTTTNEMIKESPEVIRTRCCGLCSKKTKKNSSKQNSKQSSPSLQTAVALNK</sequence>
<evidence type="ECO:0000313" key="2">
    <source>
        <dbReference type="WBParaSite" id="PS1159_v2.g3550.t1"/>
    </source>
</evidence>
<accession>A0AC35GB69</accession>
<organism evidence="1 2">
    <name type="scientific">Panagrolaimus sp. PS1159</name>
    <dbReference type="NCBI Taxonomy" id="55785"/>
    <lineage>
        <taxon>Eukaryota</taxon>
        <taxon>Metazoa</taxon>
        <taxon>Ecdysozoa</taxon>
        <taxon>Nematoda</taxon>
        <taxon>Chromadorea</taxon>
        <taxon>Rhabditida</taxon>
        <taxon>Tylenchina</taxon>
        <taxon>Panagrolaimomorpha</taxon>
        <taxon>Panagrolaimoidea</taxon>
        <taxon>Panagrolaimidae</taxon>
        <taxon>Panagrolaimus</taxon>
    </lineage>
</organism>
<protein>
    <submittedName>
        <fullName evidence="2">Uncharacterized protein</fullName>
    </submittedName>
</protein>
<dbReference type="Proteomes" id="UP000887580">
    <property type="component" value="Unplaced"/>
</dbReference>
<reference evidence="2" key="1">
    <citation type="submission" date="2022-11" db="UniProtKB">
        <authorList>
            <consortium name="WormBaseParasite"/>
        </authorList>
    </citation>
    <scope>IDENTIFICATION</scope>
</reference>
<dbReference type="WBParaSite" id="PS1159_v2.g3550.t1">
    <property type="protein sequence ID" value="PS1159_v2.g3550.t1"/>
    <property type="gene ID" value="PS1159_v2.g3550"/>
</dbReference>
<name>A0AC35GB69_9BILA</name>